<evidence type="ECO:0000313" key="2">
    <source>
        <dbReference type="Proteomes" id="UP000032142"/>
    </source>
</evidence>
<proteinExistence type="predicted"/>
<keyword evidence="2" id="KW-1185">Reference proteome</keyword>
<organism evidence="1 2">
    <name type="scientific">Gossypium arboreum</name>
    <name type="common">Tree cotton</name>
    <name type="synonym">Gossypium nanking</name>
    <dbReference type="NCBI Taxonomy" id="29729"/>
    <lineage>
        <taxon>Eukaryota</taxon>
        <taxon>Viridiplantae</taxon>
        <taxon>Streptophyta</taxon>
        <taxon>Embryophyta</taxon>
        <taxon>Tracheophyta</taxon>
        <taxon>Spermatophyta</taxon>
        <taxon>Magnoliopsida</taxon>
        <taxon>eudicotyledons</taxon>
        <taxon>Gunneridae</taxon>
        <taxon>Pentapetalae</taxon>
        <taxon>rosids</taxon>
        <taxon>malvids</taxon>
        <taxon>Malvales</taxon>
        <taxon>Malvaceae</taxon>
        <taxon>Malvoideae</taxon>
        <taxon>Gossypium</taxon>
    </lineage>
</organism>
<sequence>MVKLLVSMKCLSHMLQSQYLYDICSRVITFISCSYLCCLRIGNDLSVGEFDMP</sequence>
<name>A0A0B0P1W1_GOSAR</name>
<dbReference type="Proteomes" id="UP000032142">
    <property type="component" value="Unassembled WGS sequence"/>
</dbReference>
<protein>
    <submittedName>
        <fullName evidence="1">Uncharacterized protein</fullName>
    </submittedName>
</protein>
<dbReference type="EMBL" id="KN416477">
    <property type="protein sequence ID" value="KHG20718.1"/>
    <property type="molecule type" value="Genomic_DNA"/>
</dbReference>
<reference evidence="2" key="1">
    <citation type="submission" date="2014-09" db="EMBL/GenBank/DDBJ databases">
        <authorList>
            <person name="Mudge J."/>
            <person name="Ramaraj T."/>
            <person name="Lindquist I.E."/>
            <person name="Bharti A.K."/>
            <person name="Sundararajan A."/>
            <person name="Cameron C.T."/>
            <person name="Woodward J.E."/>
            <person name="May G.D."/>
            <person name="Brubaker C."/>
            <person name="Broadhvest J."/>
            <person name="Wilkins T.A."/>
        </authorList>
    </citation>
    <scope>NUCLEOTIDE SEQUENCE</scope>
    <source>
        <strain evidence="2">cv. AKA8401</strain>
    </source>
</reference>
<evidence type="ECO:0000313" key="1">
    <source>
        <dbReference type="EMBL" id="KHG20718.1"/>
    </source>
</evidence>
<accession>A0A0B0P1W1</accession>
<gene>
    <name evidence="1" type="ORF">F383_26892</name>
</gene>
<dbReference type="AlphaFoldDB" id="A0A0B0P1W1"/>